<dbReference type="PANTHER" id="PTHR11707:SF28">
    <property type="entry name" value="60 KDA LYSOPHOSPHOLIPASE"/>
    <property type="match status" value="1"/>
</dbReference>
<dbReference type="Pfam" id="PF00710">
    <property type="entry name" value="Asparaginase"/>
    <property type="match status" value="1"/>
</dbReference>
<reference evidence="7" key="2">
    <citation type="submission" date="2018-05" db="EMBL/GenBank/DDBJ databases">
        <authorList>
            <person name="Lanie J.A."/>
            <person name="Ng W.-L."/>
            <person name="Kazmierczak K.M."/>
            <person name="Andrzejewski T.M."/>
            <person name="Davidsen T.M."/>
            <person name="Wayne K.J."/>
            <person name="Tettelin H."/>
            <person name="Glass J.I."/>
            <person name="Rusch D."/>
            <person name="Podicherti R."/>
            <person name="Tsui H.-C.T."/>
            <person name="Winkler M.E."/>
        </authorList>
    </citation>
    <scope>NUCLEOTIDE SEQUENCE</scope>
    <source>
        <strain evidence="7">ZC4RG45</strain>
    </source>
</reference>
<dbReference type="InterPro" id="IPR004550">
    <property type="entry name" value="AsnASE_II"/>
</dbReference>
<accession>A0A2W4JLY6</accession>
<dbReference type="CDD" id="cd08964">
    <property type="entry name" value="L-asparaginase_II"/>
    <property type="match status" value="1"/>
</dbReference>
<dbReference type="SUPFAM" id="SSF53774">
    <property type="entry name" value="Glutaminase/Asparaginase"/>
    <property type="match status" value="1"/>
</dbReference>
<feature type="domain" description="L-asparaginase N-terminal" evidence="4">
    <location>
        <begin position="7"/>
        <end position="192"/>
    </location>
</feature>
<dbReference type="EMBL" id="QGUI01000159">
    <property type="protein sequence ID" value="PZM99471.1"/>
    <property type="molecule type" value="Genomic_DNA"/>
</dbReference>
<dbReference type="Gene3D" id="3.40.50.40">
    <property type="match status" value="1"/>
</dbReference>
<name>A0A2W4JLY6_9PSEU</name>
<dbReference type="FunFam" id="3.40.50.1170:FF:000001">
    <property type="entry name" value="L-asparaginase 2"/>
    <property type="match status" value="1"/>
</dbReference>
<reference evidence="6" key="4">
    <citation type="submission" date="2023-08" db="EMBL/GenBank/DDBJ databases">
        <authorList>
            <person name="Guima S.E.S."/>
            <person name="Martins L.F."/>
            <person name="Silva A.M."/>
            <person name="Setubal J.C."/>
        </authorList>
    </citation>
    <scope>NUCLEOTIDE SEQUENCE</scope>
    <source>
        <strain evidence="6">ZC4RG45</strain>
    </source>
</reference>
<evidence type="ECO:0000256" key="2">
    <source>
        <dbReference type="ARBA" id="ARBA00022801"/>
    </source>
</evidence>
<dbReference type="PANTHER" id="PTHR11707">
    <property type="entry name" value="L-ASPARAGINASE"/>
    <property type="match status" value="1"/>
</dbReference>
<dbReference type="InterPro" id="IPR036152">
    <property type="entry name" value="Asp/glu_Ase-like_sf"/>
</dbReference>
<sequence>MTTLPTVALIATGGTIDSLGADRLDLAWYTETGERLPEGSLLASLPEVADIAVVRSVPFPRTPSYEITPHTWARLVQETQQQIDSGVDAVVITHGTNTIEETAFMLSLTVRCPVPVVVVGAMRPANALGADGALNLVQAIRLAVAEQARGLGVLVLLNDTVFAARDVAKRATFRADGFWAGDLGPLGYVDADGFVDIRHRHARNGRVMFQPGDVAAMPRVDIVVSHLGADGTLIDAAVAAGARGIVSAGTGAGRPTAAEDAALDRAVAQGVVVCQSTRVPTGRVSRSPRMRASGRVTAGSMPPWKARVALALCLTSSTEPEAVQKLLDDI</sequence>
<proteinExistence type="inferred from homology"/>
<dbReference type="Pfam" id="PF17763">
    <property type="entry name" value="Asparaginase_C"/>
    <property type="match status" value="1"/>
</dbReference>
<gene>
    <name evidence="6" type="ORF">DIU77_011050</name>
    <name evidence="7" type="ORF">DIU77_05705</name>
</gene>
<dbReference type="GO" id="GO:0006528">
    <property type="term" value="P:asparagine metabolic process"/>
    <property type="evidence" value="ECO:0007669"/>
    <property type="project" value="InterPro"/>
</dbReference>
<evidence type="ECO:0000259" key="4">
    <source>
        <dbReference type="Pfam" id="PF00710"/>
    </source>
</evidence>
<dbReference type="PIRSF" id="PIRSF500176">
    <property type="entry name" value="L_ASNase"/>
    <property type="match status" value="1"/>
</dbReference>
<dbReference type="SMART" id="SM00870">
    <property type="entry name" value="Asparaginase"/>
    <property type="match status" value="1"/>
</dbReference>
<dbReference type="AlphaFoldDB" id="A0A2W4JLY6"/>
<dbReference type="InterPro" id="IPR040919">
    <property type="entry name" value="Asparaginase_C"/>
</dbReference>
<dbReference type="Proteomes" id="UP000249324">
    <property type="component" value="Unassembled WGS sequence"/>
</dbReference>
<feature type="domain" description="Asparaginase/glutaminase C-terminal" evidence="5">
    <location>
        <begin position="219"/>
        <end position="326"/>
    </location>
</feature>
<dbReference type="EMBL" id="QGUI02000128">
    <property type="protein sequence ID" value="MFO7192768.1"/>
    <property type="molecule type" value="Genomic_DNA"/>
</dbReference>
<comment type="similarity">
    <text evidence="1">Belongs to the asparaginase 1 family.</text>
</comment>
<dbReference type="PROSITE" id="PS51732">
    <property type="entry name" value="ASN_GLN_ASE_3"/>
    <property type="match status" value="1"/>
</dbReference>
<evidence type="ECO:0000259" key="5">
    <source>
        <dbReference type="Pfam" id="PF17763"/>
    </source>
</evidence>
<evidence type="ECO:0000313" key="7">
    <source>
        <dbReference type="EMBL" id="PZM99471.1"/>
    </source>
</evidence>
<protein>
    <submittedName>
        <fullName evidence="7">Asparaginase</fullName>
    </submittedName>
</protein>
<dbReference type="PIRSF" id="PIRSF001220">
    <property type="entry name" value="L-ASNase_gatD"/>
    <property type="match status" value="1"/>
</dbReference>
<evidence type="ECO:0000313" key="8">
    <source>
        <dbReference type="Proteomes" id="UP000249324"/>
    </source>
</evidence>
<dbReference type="GO" id="GO:0004067">
    <property type="term" value="F:asparaginase activity"/>
    <property type="evidence" value="ECO:0007669"/>
    <property type="project" value="UniProtKB-UniRule"/>
</dbReference>
<comment type="caution">
    <text evidence="7">The sequence shown here is derived from an EMBL/GenBank/DDBJ whole genome shotgun (WGS) entry which is preliminary data.</text>
</comment>
<evidence type="ECO:0000256" key="3">
    <source>
        <dbReference type="PIRSR" id="PIRSR001220-1"/>
    </source>
</evidence>
<dbReference type="InterPro" id="IPR027474">
    <property type="entry name" value="L-asparaginase_N"/>
</dbReference>
<feature type="active site" description="O-isoaspartyl threonine intermediate" evidence="3">
    <location>
        <position position="15"/>
    </location>
</feature>
<evidence type="ECO:0000313" key="6">
    <source>
        <dbReference type="EMBL" id="MFO7192768.1"/>
    </source>
</evidence>
<dbReference type="Gene3D" id="3.40.50.1170">
    <property type="entry name" value="L-asparaginase, N-terminal domain"/>
    <property type="match status" value="1"/>
</dbReference>
<evidence type="ECO:0000256" key="1">
    <source>
        <dbReference type="ARBA" id="ARBA00010518"/>
    </source>
</evidence>
<reference evidence="6 8" key="3">
    <citation type="journal article" date="2021" name="BMC Genomics">
        <title>Genome-resolved metagenome and metatranscriptome analyses of thermophilic composting reveal key bacterial players and their metabolic interactions.</title>
        <authorList>
            <person name="Braga L.P.P."/>
            <person name="Pereira R.V."/>
            <person name="Martins L.F."/>
            <person name="Moura L.M.S."/>
            <person name="Sanchez F.B."/>
            <person name="Patane J.S.L."/>
            <person name="da Silva A.M."/>
            <person name="Setubal J.C."/>
        </authorList>
    </citation>
    <scope>NUCLEOTIDE SEQUENCE [LARGE SCALE GENOMIC DNA]</scope>
    <source>
        <strain evidence="6">ZC4RG45</strain>
    </source>
</reference>
<dbReference type="InterPro" id="IPR006034">
    <property type="entry name" value="Asparaginase/glutaminase-like"/>
</dbReference>
<dbReference type="InterPro" id="IPR027473">
    <property type="entry name" value="L-asparaginase_C"/>
</dbReference>
<organism evidence="7">
    <name type="scientific">Thermocrispum agreste</name>
    <dbReference type="NCBI Taxonomy" id="37925"/>
    <lineage>
        <taxon>Bacteria</taxon>
        <taxon>Bacillati</taxon>
        <taxon>Actinomycetota</taxon>
        <taxon>Actinomycetes</taxon>
        <taxon>Pseudonocardiales</taxon>
        <taxon>Pseudonocardiaceae</taxon>
        <taxon>Thermocrispum</taxon>
    </lineage>
</organism>
<keyword evidence="2" id="KW-0378">Hydrolase</keyword>
<reference evidence="6" key="1">
    <citation type="submission" date="2018-05" db="EMBL/GenBank/DDBJ databases">
        <authorList>
            <person name="Moura L."/>
            <person name="Setubal J.C."/>
        </authorList>
    </citation>
    <scope>NUCLEOTIDE SEQUENCE</scope>
    <source>
        <strain evidence="6">ZC4RG45</strain>
    </source>
</reference>
<dbReference type="InterPro" id="IPR037152">
    <property type="entry name" value="L-asparaginase_N_sf"/>
</dbReference>
<dbReference type="PRINTS" id="PR00139">
    <property type="entry name" value="ASNGLNASE"/>
</dbReference>